<reference evidence="2 3" key="1">
    <citation type="submission" date="2024-05" db="EMBL/GenBank/DDBJ databases">
        <title>A draft genome resource for the thread blight pathogen Marasmius tenuissimus strain MS-2.</title>
        <authorList>
            <person name="Yulfo-Soto G.E."/>
            <person name="Baruah I.K."/>
            <person name="Amoako-Attah I."/>
            <person name="Bukari Y."/>
            <person name="Meinhardt L.W."/>
            <person name="Bailey B.A."/>
            <person name="Cohen S.P."/>
        </authorList>
    </citation>
    <scope>NUCLEOTIDE SEQUENCE [LARGE SCALE GENOMIC DNA]</scope>
    <source>
        <strain evidence="2 3">MS-2</strain>
    </source>
</reference>
<comment type="caution">
    <text evidence="2">The sequence shown here is derived from an EMBL/GenBank/DDBJ whole genome shotgun (WGS) entry which is preliminary data.</text>
</comment>
<feature type="region of interest" description="Disordered" evidence="1">
    <location>
        <begin position="67"/>
        <end position="97"/>
    </location>
</feature>
<evidence type="ECO:0000313" key="3">
    <source>
        <dbReference type="Proteomes" id="UP001437256"/>
    </source>
</evidence>
<proteinExistence type="predicted"/>
<dbReference type="PANTHER" id="PTHR28272">
    <property type="entry name" value="RIBONUCLEASES P/MRP PROTEIN SUBUNIT POP3"/>
    <property type="match status" value="1"/>
</dbReference>
<accession>A0ABR3A4I5</accession>
<gene>
    <name evidence="2" type="primary">POP3</name>
    <name evidence="2" type="ORF">AAF712_005082</name>
</gene>
<dbReference type="InterPro" id="IPR013241">
    <property type="entry name" value="RNase_P_Pop3"/>
</dbReference>
<feature type="compositionally biased region" description="Basic residues" evidence="1">
    <location>
        <begin position="67"/>
        <end position="77"/>
    </location>
</feature>
<sequence length="310" mass="34210">MSTTAKVHTQQSNRARPAISEKKVVFKPVLDNPFRVYWPSIPVNLQNLILAHTVTLLDGVSEYHRSRNLANRKRKRAKNENEKPKKKAKKDGMSVDQVDQVDVEAGPAQMEQDTFQDLQTQTQPLDQPPVLSHVTKHNLDNNVGIPTISSSTSAPETDPPPLPSPIRVVLVCRADVNPPILIDHIPHIVAGYNSSLPSGGEDKAILLIPLPAGAEHTLADAFNLRRVAVVGLDAGTPNLESLIKEGIPIVTAPWLAPPPPHQQKRIIPTHIKQLRTTAPKDMKVAKEERAVGRKAAKERKKQKKFKEQIA</sequence>
<name>A0ABR3A4I5_9AGAR</name>
<dbReference type="EMBL" id="JBBXMP010000022">
    <property type="protein sequence ID" value="KAL0067914.1"/>
    <property type="molecule type" value="Genomic_DNA"/>
</dbReference>
<protein>
    <submittedName>
        <fullName evidence="2">RNase P and RNase MRP subunit</fullName>
        <ecNumber evidence="2">3.1.26.5</ecNumber>
    </submittedName>
</protein>
<dbReference type="EC" id="3.1.26.5" evidence="2"/>
<feature type="compositionally biased region" description="Basic and acidic residues" evidence="1">
    <location>
        <begin position="278"/>
        <end position="291"/>
    </location>
</feature>
<keyword evidence="3" id="KW-1185">Reference proteome</keyword>
<dbReference type="GO" id="GO:0004526">
    <property type="term" value="F:ribonuclease P activity"/>
    <property type="evidence" value="ECO:0007669"/>
    <property type="project" value="UniProtKB-EC"/>
</dbReference>
<organism evidence="2 3">
    <name type="scientific">Marasmius tenuissimus</name>
    <dbReference type="NCBI Taxonomy" id="585030"/>
    <lineage>
        <taxon>Eukaryota</taxon>
        <taxon>Fungi</taxon>
        <taxon>Dikarya</taxon>
        <taxon>Basidiomycota</taxon>
        <taxon>Agaricomycotina</taxon>
        <taxon>Agaricomycetes</taxon>
        <taxon>Agaricomycetidae</taxon>
        <taxon>Agaricales</taxon>
        <taxon>Marasmiineae</taxon>
        <taxon>Marasmiaceae</taxon>
        <taxon>Marasmius</taxon>
    </lineage>
</organism>
<feature type="compositionally biased region" description="Basic residues" evidence="1">
    <location>
        <begin position="292"/>
        <end position="304"/>
    </location>
</feature>
<dbReference type="PANTHER" id="PTHR28272:SF1">
    <property type="entry name" value="RIBONUCLEASES P_MRP PROTEIN SUBUNIT POP3"/>
    <property type="match status" value="1"/>
</dbReference>
<evidence type="ECO:0000313" key="2">
    <source>
        <dbReference type="EMBL" id="KAL0067914.1"/>
    </source>
</evidence>
<evidence type="ECO:0000256" key="1">
    <source>
        <dbReference type="SAM" id="MobiDB-lite"/>
    </source>
</evidence>
<feature type="region of interest" description="Disordered" evidence="1">
    <location>
        <begin position="277"/>
        <end position="310"/>
    </location>
</feature>
<dbReference type="Proteomes" id="UP001437256">
    <property type="component" value="Unassembled WGS sequence"/>
</dbReference>
<keyword evidence="2" id="KW-0378">Hydrolase</keyword>